<accession>A0A383CGP4</accession>
<feature type="non-terminal residue" evidence="1">
    <location>
        <position position="46"/>
    </location>
</feature>
<sequence length="46" mass="5139">VGEDEFWRGVYVDNAGRHGRGRASAFFLGVTEVAARARVHGRNQHE</sequence>
<protein>
    <submittedName>
        <fullName evidence="1">Uncharacterized protein</fullName>
    </submittedName>
</protein>
<gene>
    <name evidence="1" type="ORF">METZ01_LOCUS484114</name>
</gene>
<reference evidence="1" key="1">
    <citation type="submission" date="2018-05" db="EMBL/GenBank/DDBJ databases">
        <authorList>
            <person name="Lanie J.A."/>
            <person name="Ng W.-L."/>
            <person name="Kazmierczak K.M."/>
            <person name="Andrzejewski T.M."/>
            <person name="Davidsen T.M."/>
            <person name="Wayne K.J."/>
            <person name="Tettelin H."/>
            <person name="Glass J.I."/>
            <person name="Rusch D."/>
            <person name="Podicherti R."/>
            <person name="Tsui H.-C.T."/>
            <person name="Winkler M.E."/>
        </authorList>
    </citation>
    <scope>NUCLEOTIDE SEQUENCE</scope>
</reference>
<dbReference type="EMBL" id="UINC01208627">
    <property type="protein sequence ID" value="SVE31260.1"/>
    <property type="molecule type" value="Genomic_DNA"/>
</dbReference>
<organism evidence="1">
    <name type="scientific">marine metagenome</name>
    <dbReference type="NCBI Taxonomy" id="408172"/>
    <lineage>
        <taxon>unclassified sequences</taxon>
        <taxon>metagenomes</taxon>
        <taxon>ecological metagenomes</taxon>
    </lineage>
</organism>
<name>A0A383CGP4_9ZZZZ</name>
<proteinExistence type="predicted"/>
<dbReference type="AlphaFoldDB" id="A0A383CGP4"/>
<evidence type="ECO:0000313" key="1">
    <source>
        <dbReference type="EMBL" id="SVE31260.1"/>
    </source>
</evidence>
<feature type="non-terminal residue" evidence="1">
    <location>
        <position position="1"/>
    </location>
</feature>